<dbReference type="Pfam" id="PF10345">
    <property type="entry name" value="Cohesin_load"/>
    <property type="match status" value="1"/>
</dbReference>
<dbReference type="AlphaFoldDB" id="A0A3E2H1Q4"/>
<keyword evidence="6" id="KW-0539">Nucleus</keyword>
<evidence type="ECO:0000256" key="2">
    <source>
        <dbReference type="ARBA" id="ARBA00008585"/>
    </source>
</evidence>
<comment type="similarity">
    <text evidence="2">Belongs to the SCC4/mau-2 family.</text>
</comment>
<reference evidence="8 9" key="1">
    <citation type="submission" date="2018-05" db="EMBL/GenBank/DDBJ databases">
        <title>Draft genome sequence of Scytalidium lignicola DSM 105466, a ubiquitous saprotrophic fungus.</title>
        <authorList>
            <person name="Buettner E."/>
            <person name="Gebauer A.M."/>
            <person name="Hofrichter M."/>
            <person name="Liers C."/>
            <person name="Kellner H."/>
        </authorList>
    </citation>
    <scope>NUCLEOTIDE SEQUENCE [LARGE SCALE GENOMIC DNA]</scope>
    <source>
        <strain evidence="8 9">DSM 105466</strain>
    </source>
</reference>
<dbReference type="Proteomes" id="UP000258309">
    <property type="component" value="Unassembled WGS sequence"/>
</dbReference>
<protein>
    <recommendedName>
        <fullName evidence="10">Cohesin loading factor</fullName>
    </recommendedName>
</protein>
<keyword evidence="4" id="KW-0498">Mitosis</keyword>
<evidence type="ECO:0000256" key="6">
    <source>
        <dbReference type="ARBA" id="ARBA00023242"/>
    </source>
</evidence>
<organism evidence="8 9">
    <name type="scientific">Scytalidium lignicola</name>
    <name type="common">Hyphomycete</name>
    <dbReference type="NCBI Taxonomy" id="5539"/>
    <lineage>
        <taxon>Eukaryota</taxon>
        <taxon>Fungi</taxon>
        <taxon>Dikarya</taxon>
        <taxon>Ascomycota</taxon>
        <taxon>Pezizomycotina</taxon>
        <taxon>Leotiomycetes</taxon>
        <taxon>Leotiomycetes incertae sedis</taxon>
        <taxon>Scytalidium</taxon>
    </lineage>
</organism>
<dbReference type="GO" id="GO:0007059">
    <property type="term" value="P:chromosome segregation"/>
    <property type="evidence" value="ECO:0007669"/>
    <property type="project" value="UniProtKB-KW"/>
</dbReference>
<comment type="subcellular location">
    <subcellularLocation>
        <location evidence="1">Nucleus</location>
    </subcellularLocation>
</comment>
<dbReference type="GO" id="GO:0005634">
    <property type="term" value="C:nucleus"/>
    <property type="evidence" value="ECO:0007669"/>
    <property type="project" value="UniProtKB-SubCell"/>
</dbReference>
<evidence type="ECO:0008006" key="10">
    <source>
        <dbReference type="Google" id="ProtNLM"/>
    </source>
</evidence>
<evidence type="ECO:0000313" key="8">
    <source>
        <dbReference type="EMBL" id="RFU26883.1"/>
    </source>
</evidence>
<dbReference type="PANTHER" id="PTHR21394">
    <property type="entry name" value="MAU2 CHROMATID COHESION FACTOR HOMOLOG"/>
    <property type="match status" value="1"/>
</dbReference>
<dbReference type="GO" id="GO:0007064">
    <property type="term" value="P:mitotic sister chromatid cohesion"/>
    <property type="evidence" value="ECO:0007669"/>
    <property type="project" value="InterPro"/>
</dbReference>
<evidence type="ECO:0000256" key="7">
    <source>
        <dbReference type="ARBA" id="ARBA00023306"/>
    </source>
</evidence>
<keyword evidence="5" id="KW-0159">Chromosome partition</keyword>
<evidence type="ECO:0000256" key="5">
    <source>
        <dbReference type="ARBA" id="ARBA00022829"/>
    </source>
</evidence>
<dbReference type="OrthoDB" id="5565328at2759"/>
<keyword evidence="3" id="KW-0132">Cell division</keyword>
<name>A0A3E2H1Q4_SCYLI</name>
<keyword evidence="7" id="KW-0131">Cell cycle</keyword>
<dbReference type="GO" id="GO:0051301">
    <property type="term" value="P:cell division"/>
    <property type="evidence" value="ECO:0007669"/>
    <property type="project" value="UniProtKB-KW"/>
</dbReference>
<dbReference type="STRING" id="5539.A0A3E2H1Q4"/>
<dbReference type="EMBL" id="NCSJ02000234">
    <property type="protein sequence ID" value="RFU26883.1"/>
    <property type="molecule type" value="Genomic_DNA"/>
</dbReference>
<proteinExistence type="inferred from homology"/>
<evidence type="ECO:0000313" key="9">
    <source>
        <dbReference type="Proteomes" id="UP000258309"/>
    </source>
</evidence>
<accession>A0A3E2H1Q4</accession>
<comment type="caution">
    <text evidence="8">The sequence shown here is derived from an EMBL/GenBank/DDBJ whole genome shotgun (WGS) entry which is preliminary data.</text>
</comment>
<dbReference type="InterPro" id="IPR019440">
    <property type="entry name" value="MAU2"/>
</dbReference>
<feature type="non-terminal residue" evidence="8">
    <location>
        <position position="1"/>
    </location>
</feature>
<dbReference type="OMA" id="QMVDICC"/>
<evidence type="ECO:0000256" key="3">
    <source>
        <dbReference type="ARBA" id="ARBA00022618"/>
    </source>
</evidence>
<evidence type="ECO:0000256" key="4">
    <source>
        <dbReference type="ARBA" id="ARBA00022776"/>
    </source>
</evidence>
<gene>
    <name evidence="8" type="ORF">B7463_g9443</name>
</gene>
<feature type="non-terminal residue" evidence="8">
    <location>
        <position position="789"/>
    </location>
</feature>
<keyword evidence="9" id="KW-1185">Reference proteome</keyword>
<evidence type="ECO:0000256" key="1">
    <source>
        <dbReference type="ARBA" id="ARBA00004123"/>
    </source>
</evidence>
<sequence length="789" mass="87422">MSYQGGPPPGTETSNGYWTGNYHPSAYGSYAATSHFVPNGASQVPLPYGTSPGLPPVAQPWKHQPAQYQHIIPTDYATPNLYPPAPQYQIQQLQYPHTMQPSVQPYPQQIQRPPPPSPLPQAYNPMPQPVHSSYIARPPSNSTVQLPSANSEQTESPVDYPMILISLAEEYFDSAHDIGPSVALSMEQWNVAEYQKLIATGLGCLETVLKNFRLAPRLEAKVRLRYAGILHEETDNYMEAEMALSNGVALCERNHLYDLKYAMQYLLTQIMFRKNPKASMKALDGHIADAQAYHHYSWVYVFRFLRASQGLECSNATDTHTSIQHLRSLANIASQQGDHAIYVMASLFEALAHMRSGGPESIENTQHAIGAALTYQLDPDCRIPQLLGLTHILDVACSIQQNQPGQMLRKLRTMQTTMDIKDESWSQTSDLLSIPITYSHTNTQVASHDTRMVLDAREDGRDVLKFSFLSKNDAYFITYLLSGIALLHNNSIDGKAVKYLKELWVKLAGTTQNLRALSGPLPGFVTQLTWRGQVWCYYTIYIGFCAAAKSDWVGLKKSLEDIRTGPKKLDVSLTGTVGLFVTYLTGVYHQGIGDLERALKIFGGPEFVLSPANPFPSRAIEKVNHDLAILAALNVAWILQERNRQNTDTNIALLAKLELFCANHTSQDIRTAYNIVMATVNTNPPAQLFKLKTYLSAALNGAKSTANTQLLCITLSVMCNRFFTNVVGEQAEKSALAATLHAQKSGSALWMSVADGMLAQCYDVQGKKAEAYATFQDALRYAQHAALPE</sequence>